<protein>
    <submittedName>
        <fullName evidence="13">2',3'-cyclic-nucleotide 2'-phosphodiesterase / 3'-nucleotidase</fullName>
    </submittedName>
</protein>
<feature type="signal peptide" evidence="11">
    <location>
        <begin position="1"/>
        <end position="30"/>
    </location>
</feature>
<dbReference type="Pfam" id="PF01476">
    <property type="entry name" value="LysM"/>
    <property type="match status" value="1"/>
</dbReference>
<dbReference type="InterPro" id="IPR036779">
    <property type="entry name" value="LysM_dom_sf"/>
</dbReference>
<dbReference type="InterPro" id="IPR041827">
    <property type="entry name" value="CpdB_N"/>
</dbReference>
<keyword evidence="10" id="KW-0511">Multifunctional enzyme</keyword>
<dbReference type="EMBL" id="FOHU01000001">
    <property type="protein sequence ID" value="SES63536.1"/>
    <property type="molecule type" value="Genomic_DNA"/>
</dbReference>
<evidence type="ECO:0000256" key="7">
    <source>
        <dbReference type="ARBA" id="ARBA00022729"/>
    </source>
</evidence>
<dbReference type="InterPro" id="IPR029052">
    <property type="entry name" value="Metallo-depent_PP-like"/>
</dbReference>
<dbReference type="STRING" id="426128.SAMN05660297_00018"/>
<dbReference type="AlphaFoldDB" id="A0A1H9Y3Y5"/>
<keyword evidence="9 11" id="KW-0378">Hydrolase</keyword>
<evidence type="ECO:0000256" key="3">
    <source>
        <dbReference type="ARBA" id="ARBA00001968"/>
    </source>
</evidence>
<dbReference type="SUPFAM" id="SSF55816">
    <property type="entry name" value="5'-nucleotidase (syn. UDP-sugar hydrolase), C-terminal domain"/>
    <property type="match status" value="1"/>
</dbReference>
<evidence type="ECO:0000256" key="6">
    <source>
        <dbReference type="ARBA" id="ARBA00022723"/>
    </source>
</evidence>
<comment type="cofactor">
    <cofactor evidence="3">
        <name>a divalent metal cation</name>
        <dbReference type="ChEBI" id="CHEBI:60240"/>
    </cofactor>
</comment>
<comment type="similarity">
    <text evidence="5 11">Belongs to the 5'-nucleotidase family.</text>
</comment>
<evidence type="ECO:0000256" key="2">
    <source>
        <dbReference type="ARBA" id="ARBA00001730"/>
    </source>
</evidence>
<dbReference type="PROSITE" id="PS00786">
    <property type="entry name" value="5_NUCLEOTIDASE_2"/>
    <property type="match status" value="1"/>
</dbReference>
<evidence type="ECO:0000256" key="5">
    <source>
        <dbReference type="ARBA" id="ARBA00006654"/>
    </source>
</evidence>
<dbReference type="GO" id="GO:0008663">
    <property type="term" value="F:2',3'-cyclic-nucleotide 2'-phosphodiesterase activity"/>
    <property type="evidence" value="ECO:0007669"/>
    <property type="project" value="UniProtKB-EC"/>
</dbReference>
<dbReference type="Proteomes" id="UP000199568">
    <property type="component" value="Unassembled WGS sequence"/>
</dbReference>
<evidence type="ECO:0000256" key="10">
    <source>
        <dbReference type="ARBA" id="ARBA00023268"/>
    </source>
</evidence>
<keyword evidence="8 11" id="KW-0547">Nucleotide-binding</keyword>
<reference evidence="13 14" key="1">
    <citation type="submission" date="2016-10" db="EMBL/GenBank/DDBJ databases">
        <authorList>
            <person name="de Groot N.N."/>
        </authorList>
    </citation>
    <scope>NUCLEOTIDE SEQUENCE [LARGE SCALE GENOMIC DNA]</scope>
    <source>
        <strain evidence="13 14">DSM 18979</strain>
    </source>
</reference>
<comment type="catalytic activity">
    <reaction evidence="1">
        <text>a ribonucleoside 3'-phosphate + H2O = a ribonucleoside + phosphate</text>
        <dbReference type="Rhea" id="RHEA:10144"/>
        <dbReference type="ChEBI" id="CHEBI:13197"/>
        <dbReference type="ChEBI" id="CHEBI:15377"/>
        <dbReference type="ChEBI" id="CHEBI:18254"/>
        <dbReference type="ChEBI" id="CHEBI:43474"/>
        <dbReference type="EC" id="3.1.3.6"/>
    </reaction>
</comment>
<feature type="chain" id="PRO_5011331012" evidence="11">
    <location>
        <begin position="31"/>
        <end position="742"/>
    </location>
</feature>
<dbReference type="CDD" id="cd07410">
    <property type="entry name" value="MPP_CpdB_N"/>
    <property type="match status" value="1"/>
</dbReference>
<dbReference type="Gene3D" id="3.10.350.10">
    <property type="entry name" value="LysM domain"/>
    <property type="match status" value="1"/>
</dbReference>
<evidence type="ECO:0000256" key="11">
    <source>
        <dbReference type="RuleBase" id="RU362119"/>
    </source>
</evidence>
<sequence length="742" mass="81560">MMKYTGKALNNRLISTILTLLLIVSSFSFAFGVTESDTTASTVVDIDLTANNDIVALDNKGNGTHELVIMGTTDIHVNLMPYDYMTDRVNENHGMSKVATLIDQIRAQHKNTLLLDAGDMIQGSLLGNIEAVVDPLKDGEVHVSINSMNMMGYDAAILGNHEFNFGLDFLERAYSGANFPVVNANVYEVDTDENYFTPYVILDREIDGEAIKIGVIGFTPPQIMIWDKIHLDGKVYTKEIVETAEKFVPEMREAGADLIIAVAHTGIDANEGASENAAYFLSQVEGIDAMVLGHQHKRFPSTDYENIPGIDIEKGTINGVPTIMAGSWGNNLGTIALNLTYGNGVWTILDSKSELTATANLSPRQDIVDSVAAKHQQTIEYVNTPVGETYANLNTFFSRVMDNKVIQLVNDAQLWFADGFFDGTEYEGIPVLSAAAPFKAGRHGPDYYTNVEAGGIAVKDVADIYIYDNTLQIVKVDTATLIGWLEKSAENFNQINPTKTDDQVLLDYNYRGFNFDHIAGIEYQIDVTKPAGKRIVNVTFEGKPLAAGMEFLVVTNNYRASGGGDHLLNSNSEVVYSGTEENREVIIDYITKVGAADPQVTNYWSILPVETAGRVIFRGSSIGQDSMDDFEAEKVAYIGEEDGWSLYAYNLSLGAEEAAIIIEEPVVEESVVEETIVEEPVVVEEPVEVIEAPTTIYIVQTGDWLSTIAMKYGTTWEELQEMNEIKNPNLIFPGQKIIVPAQ</sequence>
<dbReference type="GO" id="GO:0030288">
    <property type="term" value="C:outer membrane-bounded periplasmic space"/>
    <property type="evidence" value="ECO:0007669"/>
    <property type="project" value="TreeGrafter"/>
</dbReference>
<dbReference type="Pfam" id="PF02872">
    <property type="entry name" value="5_nucleotid_C"/>
    <property type="match status" value="1"/>
</dbReference>
<dbReference type="InterPro" id="IPR004843">
    <property type="entry name" value="Calcineurin-like_PHP"/>
</dbReference>
<gene>
    <name evidence="13" type="ORF">SAMN05660297_00018</name>
</gene>
<dbReference type="GO" id="GO:0009166">
    <property type="term" value="P:nucleotide catabolic process"/>
    <property type="evidence" value="ECO:0007669"/>
    <property type="project" value="InterPro"/>
</dbReference>
<evidence type="ECO:0000256" key="9">
    <source>
        <dbReference type="ARBA" id="ARBA00022801"/>
    </source>
</evidence>
<accession>A0A1H9Y3Y5</accession>
<dbReference type="GO" id="GO:0000166">
    <property type="term" value="F:nucleotide binding"/>
    <property type="evidence" value="ECO:0007669"/>
    <property type="project" value="UniProtKB-KW"/>
</dbReference>
<dbReference type="Gene3D" id="3.90.780.10">
    <property type="entry name" value="5'-Nucleotidase, C-terminal domain"/>
    <property type="match status" value="1"/>
</dbReference>
<dbReference type="InterPro" id="IPR006146">
    <property type="entry name" value="5'-Nucleotdase_CS"/>
</dbReference>
<dbReference type="SMART" id="SM00257">
    <property type="entry name" value="LysM"/>
    <property type="match status" value="1"/>
</dbReference>
<evidence type="ECO:0000259" key="12">
    <source>
        <dbReference type="PROSITE" id="PS51782"/>
    </source>
</evidence>
<dbReference type="InterPro" id="IPR006179">
    <property type="entry name" value="5_nucleotidase/apyrase"/>
</dbReference>
<keyword evidence="7 11" id="KW-0732">Signal</keyword>
<evidence type="ECO:0000313" key="14">
    <source>
        <dbReference type="Proteomes" id="UP000199568"/>
    </source>
</evidence>
<evidence type="ECO:0000313" key="13">
    <source>
        <dbReference type="EMBL" id="SES63536.1"/>
    </source>
</evidence>
<name>A0A1H9Y3Y5_9FIRM</name>
<dbReference type="InterPro" id="IPR018392">
    <property type="entry name" value="LysM"/>
</dbReference>
<dbReference type="PRINTS" id="PR01607">
    <property type="entry name" value="APYRASEFAMLY"/>
</dbReference>
<dbReference type="GO" id="GO:0008254">
    <property type="term" value="F:3'-nucleotidase activity"/>
    <property type="evidence" value="ECO:0007669"/>
    <property type="project" value="UniProtKB-EC"/>
</dbReference>
<evidence type="ECO:0000256" key="1">
    <source>
        <dbReference type="ARBA" id="ARBA00000527"/>
    </source>
</evidence>
<dbReference type="CDD" id="cd00118">
    <property type="entry name" value="LysM"/>
    <property type="match status" value="1"/>
</dbReference>
<comment type="catalytic activity">
    <reaction evidence="2">
        <text>a nucleoside 2',3'-cyclic phosphate + H2O = a nucleoside 3'-phosphate + H(+)</text>
        <dbReference type="Rhea" id="RHEA:19621"/>
        <dbReference type="ChEBI" id="CHEBI:15377"/>
        <dbReference type="ChEBI" id="CHEBI:15378"/>
        <dbReference type="ChEBI" id="CHEBI:66949"/>
        <dbReference type="ChEBI" id="CHEBI:66954"/>
        <dbReference type="EC" id="3.1.4.16"/>
    </reaction>
</comment>
<dbReference type="InterPro" id="IPR008334">
    <property type="entry name" value="5'-Nucleotdase_C"/>
</dbReference>
<dbReference type="Pfam" id="PF00149">
    <property type="entry name" value="Metallophos"/>
    <property type="match status" value="1"/>
</dbReference>
<organism evidence="13 14">
    <name type="scientific">Natronincola peptidivorans</name>
    <dbReference type="NCBI Taxonomy" id="426128"/>
    <lineage>
        <taxon>Bacteria</taxon>
        <taxon>Bacillati</taxon>
        <taxon>Bacillota</taxon>
        <taxon>Clostridia</taxon>
        <taxon>Peptostreptococcales</taxon>
        <taxon>Natronincolaceae</taxon>
        <taxon>Natronincola</taxon>
    </lineage>
</organism>
<keyword evidence="14" id="KW-1185">Reference proteome</keyword>
<comment type="subcellular location">
    <subcellularLocation>
        <location evidence="4">Cell envelope</location>
    </subcellularLocation>
</comment>
<dbReference type="SUPFAM" id="SSF54106">
    <property type="entry name" value="LysM domain"/>
    <property type="match status" value="1"/>
</dbReference>
<proteinExistence type="inferred from homology"/>
<dbReference type="PANTHER" id="PTHR11575">
    <property type="entry name" value="5'-NUCLEOTIDASE-RELATED"/>
    <property type="match status" value="1"/>
</dbReference>
<evidence type="ECO:0000256" key="4">
    <source>
        <dbReference type="ARBA" id="ARBA00004196"/>
    </source>
</evidence>
<dbReference type="Gene3D" id="3.60.21.10">
    <property type="match status" value="1"/>
</dbReference>
<dbReference type="GO" id="GO:0046872">
    <property type="term" value="F:metal ion binding"/>
    <property type="evidence" value="ECO:0007669"/>
    <property type="project" value="UniProtKB-KW"/>
</dbReference>
<dbReference type="SUPFAM" id="SSF56300">
    <property type="entry name" value="Metallo-dependent phosphatases"/>
    <property type="match status" value="1"/>
</dbReference>
<dbReference type="PANTHER" id="PTHR11575:SF6">
    <property type="entry name" value="2',3'-CYCLIC-NUCLEOTIDE 2'-PHOSPHODIESTERASE_3'-NUCLEOTIDASE"/>
    <property type="match status" value="1"/>
</dbReference>
<dbReference type="NCBIfam" id="NF006938">
    <property type="entry name" value="PRK09420.1"/>
    <property type="match status" value="1"/>
</dbReference>
<dbReference type="InterPro" id="IPR036907">
    <property type="entry name" value="5'-Nucleotdase_C_sf"/>
</dbReference>
<feature type="domain" description="LysM" evidence="12">
    <location>
        <begin position="695"/>
        <end position="739"/>
    </location>
</feature>
<keyword evidence="6" id="KW-0479">Metal-binding</keyword>
<dbReference type="PROSITE" id="PS51782">
    <property type="entry name" value="LYSM"/>
    <property type="match status" value="1"/>
</dbReference>
<evidence type="ECO:0000256" key="8">
    <source>
        <dbReference type="ARBA" id="ARBA00022741"/>
    </source>
</evidence>